<dbReference type="InterPro" id="IPR050091">
    <property type="entry name" value="PKS_NRPS_Biosynth_Enz"/>
</dbReference>
<dbReference type="InterPro" id="IPR018201">
    <property type="entry name" value="Ketoacyl_synth_AS"/>
</dbReference>
<dbReference type="Proteomes" id="UP001162162">
    <property type="component" value="Unassembled WGS sequence"/>
</dbReference>
<keyword evidence="4" id="KW-1185">Reference proteome</keyword>
<dbReference type="EMBL" id="JAPWTK010001557">
    <property type="protein sequence ID" value="KAJ8932185.1"/>
    <property type="molecule type" value="Genomic_DNA"/>
</dbReference>
<organism evidence="3 4">
    <name type="scientific">Aromia moschata</name>
    <dbReference type="NCBI Taxonomy" id="1265417"/>
    <lineage>
        <taxon>Eukaryota</taxon>
        <taxon>Metazoa</taxon>
        <taxon>Ecdysozoa</taxon>
        <taxon>Arthropoda</taxon>
        <taxon>Hexapoda</taxon>
        <taxon>Insecta</taxon>
        <taxon>Pterygota</taxon>
        <taxon>Neoptera</taxon>
        <taxon>Endopterygota</taxon>
        <taxon>Coleoptera</taxon>
        <taxon>Polyphaga</taxon>
        <taxon>Cucujiformia</taxon>
        <taxon>Chrysomeloidea</taxon>
        <taxon>Cerambycidae</taxon>
        <taxon>Cerambycinae</taxon>
        <taxon>Callichromatini</taxon>
        <taxon>Aromia</taxon>
    </lineage>
</organism>
<proteinExistence type="predicted"/>
<dbReference type="SUPFAM" id="SSF53901">
    <property type="entry name" value="Thiolase-like"/>
    <property type="match status" value="1"/>
</dbReference>
<dbReference type="InterPro" id="IPR014030">
    <property type="entry name" value="Ketoacyl_synth_N"/>
</dbReference>
<comment type="caution">
    <text evidence="3">The sequence shown here is derived from an EMBL/GenBank/DDBJ whole genome shotgun (WGS) entry which is preliminary data.</text>
</comment>
<sequence length="71" mass="7733">MRLVAHSVLAHRITYFLQLKGPSVALDSACSSSLFALEHAYKSIQLGECDNAIVVGTNIVLNQNVTTQFVK</sequence>
<evidence type="ECO:0000259" key="2">
    <source>
        <dbReference type="Pfam" id="PF00109"/>
    </source>
</evidence>
<name>A0AAV8WZX1_9CUCU</name>
<dbReference type="InterPro" id="IPR016039">
    <property type="entry name" value="Thiolase-like"/>
</dbReference>
<reference evidence="3" key="1">
    <citation type="journal article" date="2023" name="Insect Mol. Biol.">
        <title>Genome sequencing provides insights into the evolution of gene families encoding plant cell wall-degrading enzymes in longhorned beetles.</title>
        <authorList>
            <person name="Shin N.R."/>
            <person name="Okamura Y."/>
            <person name="Kirsch R."/>
            <person name="Pauchet Y."/>
        </authorList>
    </citation>
    <scope>NUCLEOTIDE SEQUENCE</scope>
    <source>
        <strain evidence="3">AMC_N1</strain>
    </source>
</reference>
<dbReference type="PROSITE" id="PS00606">
    <property type="entry name" value="KS3_1"/>
    <property type="match status" value="1"/>
</dbReference>
<evidence type="ECO:0000313" key="4">
    <source>
        <dbReference type="Proteomes" id="UP001162162"/>
    </source>
</evidence>
<dbReference type="Gene3D" id="3.40.47.10">
    <property type="match status" value="1"/>
</dbReference>
<gene>
    <name evidence="3" type="ORF">NQ318_012344</name>
</gene>
<dbReference type="PANTHER" id="PTHR43775">
    <property type="entry name" value="FATTY ACID SYNTHASE"/>
    <property type="match status" value="1"/>
</dbReference>
<dbReference type="GO" id="GO:0006633">
    <property type="term" value="P:fatty acid biosynthetic process"/>
    <property type="evidence" value="ECO:0007669"/>
    <property type="project" value="InterPro"/>
</dbReference>
<accession>A0AAV8WZX1</accession>
<dbReference type="Pfam" id="PF00109">
    <property type="entry name" value="ketoacyl-synt"/>
    <property type="match status" value="1"/>
</dbReference>
<dbReference type="GO" id="GO:0004312">
    <property type="term" value="F:fatty acid synthase activity"/>
    <property type="evidence" value="ECO:0007669"/>
    <property type="project" value="TreeGrafter"/>
</dbReference>
<evidence type="ECO:0000313" key="3">
    <source>
        <dbReference type="EMBL" id="KAJ8932185.1"/>
    </source>
</evidence>
<keyword evidence="1" id="KW-0808">Transferase</keyword>
<dbReference type="PANTHER" id="PTHR43775:SF23">
    <property type="entry name" value="FATTY ACID SYNTHASE 3"/>
    <property type="match status" value="1"/>
</dbReference>
<dbReference type="GO" id="GO:0004315">
    <property type="term" value="F:3-oxoacyl-[acyl-carrier-protein] synthase activity"/>
    <property type="evidence" value="ECO:0007669"/>
    <property type="project" value="InterPro"/>
</dbReference>
<dbReference type="AlphaFoldDB" id="A0AAV8WZX1"/>
<protein>
    <recommendedName>
        <fullName evidence="2">Beta-ketoacyl synthase-like N-terminal domain-containing protein</fullName>
    </recommendedName>
</protein>
<evidence type="ECO:0000256" key="1">
    <source>
        <dbReference type="ARBA" id="ARBA00022679"/>
    </source>
</evidence>
<feature type="domain" description="Beta-ketoacyl synthase-like N-terminal" evidence="2">
    <location>
        <begin position="5"/>
        <end position="70"/>
    </location>
</feature>